<evidence type="ECO:0000256" key="2">
    <source>
        <dbReference type="ARBA" id="ARBA00023125"/>
    </source>
</evidence>
<keyword evidence="2" id="KW-0238">DNA-binding</keyword>
<keyword evidence="3" id="KW-0804">Transcription</keyword>
<evidence type="ECO:0000259" key="4">
    <source>
        <dbReference type="PROSITE" id="PS50043"/>
    </source>
</evidence>
<gene>
    <name evidence="5" type="ORF">QYS47_22045</name>
</gene>
<dbReference type="InterPro" id="IPR036388">
    <property type="entry name" value="WH-like_DNA-bd_sf"/>
</dbReference>
<evidence type="ECO:0000256" key="3">
    <source>
        <dbReference type="ARBA" id="ARBA00023163"/>
    </source>
</evidence>
<dbReference type="Proteomes" id="UP001232019">
    <property type="component" value="Chromosome"/>
</dbReference>
<evidence type="ECO:0000313" key="5">
    <source>
        <dbReference type="EMBL" id="WKK79915.2"/>
    </source>
</evidence>
<evidence type="ECO:0000256" key="1">
    <source>
        <dbReference type="ARBA" id="ARBA00023015"/>
    </source>
</evidence>
<accession>A0AA49GBN5</accession>
<dbReference type="RefSeq" id="WP_322346625.1">
    <property type="nucleotide sequence ID" value="NZ_CP129968.2"/>
</dbReference>
<dbReference type="GO" id="GO:0006355">
    <property type="term" value="P:regulation of DNA-templated transcription"/>
    <property type="evidence" value="ECO:0007669"/>
    <property type="project" value="InterPro"/>
</dbReference>
<dbReference type="InterPro" id="IPR000792">
    <property type="entry name" value="Tscrpt_reg_LuxR_C"/>
</dbReference>
<dbReference type="InterPro" id="IPR016032">
    <property type="entry name" value="Sig_transdc_resp-reg_C-effctor"/>
</dbReference>
<dbReference type="Pfam" id="PF00196">
    <property type="entry name" value="GerE"/>
    <property type="match status" value="1"/>
</dbReference>
<proteinExistence type="predicted"/>
<dbReference type="PANTHER" id="PTHR44688:SF16">
    <property type="entry name" value="DNA-BINDING TRANSCRIPTIONAL ACTIVATOR DEVR_DOSR"/>
    <property type="match status" value="1"/>
</dbReference>
<dbReference type="PROSITE" id="PS50043">
    <property type="entry name" value="HTH_LUXR_2"/>
    <property type="match status" value="1"/>
</dbReference>
<keyword evidence="1" id="KW-0805">Transcription regulation</keyword>
<dbReference type="SUPFAM" id="SSF46894">
    <property type="entry name" value="C-terminal effector domain of the bipartite response regulators"/>
    <property type="match status" value="1"/>
</dbReference>
<dbReference type="CDD" id="cd06170">
    <property type="entry name" value="LuxR_C_like"/>
    <property type="match status" value="1"/>
</dbReference>
<dbReference type="SMART" id="SM00421">
    <property type="entry name" value="HTH_LUXR"/>
    <property type="match status" value="1"/>
</dbReference>
<dbReference type="AlphaFoldDB" id="A0AA49GBN5"/>
<organism evidence="5">
    <name type="scientific">Marivirga arenosa</name>
    <dbReference type="NCBI Taxonomy" id="3059076"/>
    <lineage>
        <taxon>Bacteria</taxon>
        <taxon>Pseudomonadati</taxon>
        <taxon>Bacteroidota</taxon>
        <taxon>Cytophagia</taxon>
        <taxon>Cytophagales</taxon>
        <taxon>Marivirgaceae</taxon>
        <taxon>Marivirga</taxon>
    </lineage>
</organism>
<feature type="domain" description="HTH luxR-type" evidence="4">
    <location>
        <begin position="12"/>
        <end position="77"/>
    </location>
</feature>
<dbReference type="Gene3D" id="1.10.10.10">
    <property type="entry name" value="Winged helix-like DNA-binding domain superfamily/Winged helix DNA-binding domain"/>
    <property type="match status" value="1"/>
</dbReference>
<dbReference type="KEGG" id="marp:QYS47_22045"/>
<name>A0AA49GBN5_9BACT</name>
<dbReference type="PRINTS" id="PR00038">
    <property type="entry name" value="HTHLUXR"/>
</dbReference>
<dbReference type="GO" id="GO:0003677">
    <property type="term" value="F:DNA binding"/>
    <property type="evidence" value="ECO:0007669"/>
    <property type="project" value="UniProtKB-KW"/>
</dbReference>
<sequence>MLLNKNSYVLHSRISHAKLTFKELEVLSLCKKGLSCQEISDLLFISLETVKTHRKRIIKKLGLRGKQEFRQFIIESLKEDLIREFSISP</sequence>
<dbReference type="PANTHER" id="PTHR44688">
    <property type="entry name" value="DNA-BINDING TRANSCRIPTIONAL ACTIVATOR DEVR_DOSR"/>
    <property type="match status" value="1"/>
</dbReference>
<reference evidence="5" key="1">
    <citation type="submission" date="2023-08" db="EMBL/GenBank/DDBJ databases">
        <title>Comparative genomics and taxonomic characterization of three novel marine species of genus Marivirga.</title>
        <authorList>
            <person name="Muhammad N."/>
            <person name="Kim S.-G."/>
        </authorList>
    </citation>
    <scope>NUCLEOTIDE SEQUENCE</scope>
    <source>
        <strain evidence="5">BKB1-2</strain>
    </source>
</reference>
<dbReference type="EMBL" id="CP129968">
    <property type="protein sequence ID" value="WKK79915.2"/>
    <property type="molecule type" value="Genomic_DNA"/>
</dbReference>
<protein>
    <submittedName>
        <fullName evidence="5">Helix-turn-helix transcriptional regulator</fullName>
    </submittedName>
</protein>